<evidence type="ECO:0000256" key="4">
    <source>
        <dbReference type="ARBA" id="ARBA00022989"/>
    </source>
</evidence>
<evidence type="ECO:0000256" key="2">
    <source>
        <dbReference type="ARBA" id="ARBA00022475"/>
    </source>
</evidence>
<evidence type="ECO:0000256" key="1">
    <source>
        <dbReference type="ARBA" id="ARBA00004651"/>
    </source>
</evidence>
<comment type="subcellular location">
    <subcellularLocation>
        <location evidence="1">Cell membrane</location>
        <topology evidence="1">Multi-pass membrane protein</topology>
    </subcellularLocation>
</comment>
<keyword evidence="2" id="KW-1003">Cell membrane</keyword>
<dbReference type="GO" id="GO:0005886">
    <property type="term" value="C:plasma membrane"/>
    <property type="evidence" value="ECO:0007669"/>
    <property type="project" value="UniProtKB-SubCell"/>
</dbReference>
<keyword evidence="3 10" id="KW-0812">Transmembrane</keyword>
<keyword evidence="5 10" id="KW-0472">Membrane</keyword>
<dbReference type="Gene3D" id="6.10.340.10">
    <property type="match status" value="1"/>
</dbReference>
<accession>A0A3N1Y2R1</accession>
<evidence type="ECO:0000256" key="7">
    <source>
        <dbReference type="ARBA" id="ARBA00029447"/>
    </source>
</evidence>
<dbReference type="OrthoDB" id="9814363at2"/>
<feature type="coiled-coil region" evidence="9">
    <location>
        <begin position="451"/>
        <end position="478"/>
    </location>
</feature>
<dbReference type="InterPro" id="IPR003660">
    <property type="entry name" value="HAMP_dom"/>
</dbReference>
<feature type="domain" description="HAMP" evidence="12">
    <location>
        <begin position="204"/>
        <end position="259"/>
    </location>
</feature>
<dbReference type="PANTHER" id="PTHR32089">
    <property type="entry name" value="METHYL-ACCEPTING CHEMOTAXIS PROTEIN MCPB"/>
    <property type="match status" value="1"/>
</dbReference>
<dbReference type="SUPFAM" id="SSF103190">
    <property type="entry name" value="Sensory domain-like"/>
    <property type="match status" value="1"/>
</dbReference>
<evidence type="ECO:0000256" key="5">
    <source>
        <dbReference type="ARBA" id="ARBA00023136"/>
    </source>
</evidence>
<evidence type="ECO:0000256" key="10">
    <source>
        <dbReference type="SAM" id="Phobius"/>
    </source>
</evidence>
<dbReference type="Proteomes" id="UP000273083">
    <property type="component" value="Unassembled WGS sequence"/>
</dbReference>
<dbReference type="Pfam" id="PF17202">
    <property type="entry name" value="sCache_3_3"/>
    <property type="match status" value="1"/>
</dbReference>
<evidence type="ECO:0000313" key="13">
    <source>
        <dbReference type="EMBL" id="ROR31832.1"/>
    </source>
</evidence>
<dbReference type="InterPro" id="IPR029151">
    <property type="entry name" value="Sensor-like_sf"/>
</dbReference>
<dbReference type="GO" id="GO:0007165">
    <property type="term" value="P:signal transduction"/>
    <property type="evidence" value="ECO:0007669"/>
    <property type="project" value="UniProtKB-KW"/>
</dbReference>
<evidence type="ECO:0000256" key="3">
    <source>
        <dbReference type="ARBA" id="ARBA00022692"/>
    </source>
</evidence>
<dbReference type="RefSeq" id="WP_123607919.1">
    <property type="nucleotide sequence ID" value="NZ_RJVG01000001.1"/>
</dbReference>
<comment type="similarity">
    <text evidence="7">Belongs to the methyl-accepting chemotaxis (MCP) protein family.</text>
</comment>
<dbReference type="AlphaFoldDB" id="A0A3N1Y2R1"/>
<evidence type="ECO:0000259" key="11">
    <source>
        <dbReference type="PROSITE" id="PS50111"/>
    </source>
</evidence>
<keyword evidence="4 10" id="KW-1133">Transmembrane helix</keyword>
<evidence type="ECO:0000256" key="6">
    <source>
        <dbReference type="ARBA" id="ARBA00023224"/>
    </source>
</evidence>
<dbReference type="CDD" id="cd06225">
    <property type="entry name" value="HAMP"/>
    <property type="match status" value="1"/>
</dbReference>
<keyword evidence="9" id="KW-0175">Coiled coil</keyword>
<evidence type="ECO:0000259" key="12">
    <source>
        <dbReference type="PROSITE" id="PS50885"/>
    </source>
</evidence>
<dbReference type="SUPFAM" id="SSF58104">
    <property type="entry name" value="Methyl-accepting chemotaxis protein (MCP) signaling domain"/>
    <property type="match status" value="1"/>
</dbReference>
<dbReference type="PROSITE" id="PS50885">
    <property type="entry name" value="HAMP"/>
    <property type="match status" value="1"/>
</dbReference>
<evidence type="ECO:0000256" key="9">
    <source>
        <dbReference type="SAM" id="Coils"/>
    </source>
</evidence>
<proteinExistence type="inferred from homology"/>
<dbReference type="InterPro" id="IPR033463">
    <property type="entry name" value="sCache_3"/>
</dbReference>
<dbReference type="SMART" id="SM00283">
    <property type="entry name" value="MA"/>
    <property type="match status" value="1"/>
</dbReference>
<sequence>MIKNMKIKGKLLILFITSLVLFGTIVNVVVFTQFNKYVTENSLMTDSNLSIELVDALYGGQWNVKEDQLYKGDQLINENTELVDNIKNAAGVECTIFLNDTRIATTVLKDGNRATGTQAEAKVIKAVIEKGSTYMGSTNILNTPYKTVYVPIKDQSGSNIGMFFIGIQEKEIFDQVFSILMGICIATFILIILSVIVISLFTKTIITNPIKSSIQYLGILANGDLTFDISPKLLNKKDEFGEIADALNKLQKSLKNIVNGIKEKSKLIDNHSANLTTVSVEMTSASENVTVSIQEIAGGTSNQAQDLDAISNITNIFGEHIESIVSAIEEINTNTNEISNMSIESSASMEELSNSIKEIEKVSNNNMEAMENLGTKISQISEISNVINGIASQTNLLALNASIEAARAGEAGKGFAVVADEIRNLAEESRKSSENITALINDIMANSINMTKASEDMNTELKEEMKNVNRTVESFNNIINAINIMAPKMQEIDSSSLSIQSDKNKIVTKIEGAASVSEEVSASSEEISASSEEMQTSIEEVAKTAKTLSIMTKEMLEEVNQFKL</sequence>
<dbReference type="Pfam" id="PF00015">
    <property type="entry name" value="MCPsignal"/>
    <property type="match status" value="1"/>
</dbReference>
<dbReference type="EMBL" id="RJVG01000001">
    <property type="protein sequence ID" value="ROR31832.1"/>
    <property type="molecule type" value="Genomic_DNA"/>
</dbReference>
<dbReference type="InterPro" id="IPR004089">
    <property type="entry name" value="MCPsignal_dom"/>
</dbReference>
<dbReference type="Gene3D" id="1.10.287.950">
    <property type="entry name" value="Methyl-accepting chemotaxis protein"/>
    <property type="match status" value="1"/>
</dbReference>
<feature type="domain" description="Methyl-accepting transducer" evidence="11">
    <location>
        <begin position="278"/>
        <end position="528"/>
    </location>
</feature>
<evidence type="ECO:0000256" key="8">
    <source>
        <dbReference type="PROSITE-ProRule" id="PRU00284"/>
    </source>
</evidence>
<keyword evidence="14" id="KW-1185">Reference proteome</keyword>
<name>A0A3N1Y2R1_9FIRM</name>
<comment type="caution">
    <text evidence="13">The sequence shown here is derived from an EMBL/GenBank/DDBJ whole genome shotgun (WGS) entry which is preliminary data.</text>
</comment>
<keyword evidence="6 8" id="KW-0807">Transducer</keyword>
<gene>
    <name evidence="13" type="ORF">EDD66_101451</name>
</gene>
<reference evidence="13 14" key="1">
    <citation type="submission" date="2018-11" db="EMBL/GenBank/DDBJ databases">
        <title>Genomic Encyclopedia of Type Strains, Phase IV (KMG-IV): sequencing the most valuable type-strain genomes for metagenomic binning, comparative biology and taxonomic classification.</title>
        <authorList>
            <person name="Goeker M."/>
        </authorList>
    </citation>
    <scope>NUCLEOTIDE SEQUENCE [LARGE SCALE GENOMIC DNA]</scope>
    <source>
        <strain evidence="13 14">DSM 26537</strain>
    </source>
</reference>
<dbReference type="PROSITE" id="PS50111">
    <property type="entry name" value="CHEMOTAXIS_TRANSDUC_2"/>
    <property type="match status" value="1"/>
</dbReference>
<feature type="transmembrane region" description="Helical" evidence="10">
    <location>
        <begin position="176"/>
        <end position="201"/>
    </location>
</feature>
<organism evidence="13 14">
    <name type="scientific">Mobilisporobacter senegalensis</name>
    <dbReference type="NCBI Taxonomy" id="1329262"/>
    <lineage>
        <taxon>Bacteria</taxon>
        <taxon>Bacillati</taxon>
        <taxon>Bacillota</taxon>
        <taxon>Clostridia</taxon>
        <taxon>Lachnospirales</taxon>
        <taxon>Lachnospiraceae</taxon>
        <taxon>Mobilisporobacter</taxon>
    </lineage>
</organism>
<dbReference type="PANTHER" id="PTHR32089:SF112">
    <property type="entry name" value="LYSOZYME-LIKE PROTEIN-RELATED"/>
    <property type="match status" value="1"/>
</dbReference>
<evidence type="ECO:0000313" key="14">
    <source>
        <dbReference type="Proteomes" id="UP000273083"/>
    </source>
</evidence>
<protein>
    <submittedName>
        <fullName evidence="13">Methyl-accepting chemotaxis protein</fullName>
    </submittedName>
</protein>